<proteinExistence type="predicted"/>
<protein>
    <submittedName>
        <fullName evidence="1">Uncharacterized protein</fullName>
    </submittedName>
</protein>
<gene>
    <name evidence="1" type="ORF">A2827_02030</name>
</gene>
<dbReference type="PROSITE" id="PS51257">
    <property type="entry name" value="PROKAR_LIPOPROTEIN"/>
    <property type="match status" value="1"/>
</dbReference>
<dbReference type="AlphaFoldDB" id="A0A1G2H9G8"/>
<dbReference type="Proteomes" id="UP000177932">
    <property type="component" value="Unassembled WGS sequence"/>
</dbReference>
<evidence type="ECO:0000313" key="1">
    <source>
        <dbReference type="EMBL" id="OGZ58588.1"/>
    </source>
</evidence>
<evidence type="ECO:0000313" key="2">
    <source>
        <dbReference type="Proteomes" id="UP000177932"/>
    </source>
</evidence>
<dbReference type="EMBL" id="MHOD01000003">
    <property type="protein sequence ID" value="OGZ58588.1"/>
    <property type="molecule type" value="Genomic_DNA"/>
</dbReference>
<comment type="caution">
    <text evidence="1">The sequence shown here is derived from an EMBL/GenBank/DDBJ whole genome shotgun (WGS) entry which is preliminary data.</text>
</comment>
<dbReference type="STRING" id="1802158.A2827_02030"/>
<accession>A0A1G2H9G8</accession>
<sequence>MVVEKIRLFLALLAILVFSVSCVNAGIETGKIFVGTVWDAKFESVACKYPGDGSILYDGLTEMGLNDNLFRFQGNELLKSDYYAAGVLSDEFKLAWFDDVWKNPSRAGCFNKNTASELDYYLEQAHPVADILSYAALLSGDNIYGIEPYTKGNLPGDFNKAINAICDSAGGCGEVSGDIPEELKIAITPLLWSIFGGMEARKKMDGELQGNHDPEWWFNYGGGIIIKNTADQEPDLLNSDDRSYLLGAGGGRKDLYKSAAGIAFSIENIRWEAFWNMENVEYSLKTEAGWILIRDSTNHKYWDEGRDLLLVIDLGGDDQYLEPMGANESAKNSVSIAIDLSGNDFYGYEEFGTAYDREGLPPSDKFGRFSGNTRLGNVSMSDECRQGAGRNGIGMLFDMGSGNDSYQSLRCSQGYAHIGVGVQLDQGGDNIFTSESASQGFAQFGIGLHITSGDGNDKRSSFSYSQGLGFVKGIGISLDKSGADSYVCDHGDSEKGGIPLYYSAQLKDKGNLSFCQGVGYGYRGEGKVKNFGSGGFGILRDLSGDDIYDACTFTQGSAYWQGVGLLSDGEGSDKYDACWYMQGGSAHYAVAIHADLGLGNDEYNLKRTPYHVGLGSGHDFSVGVFINEAGDEIYGVPNLSAGASNCNGIGLFVDNGGNDLYRSDSDYGSGMGNVSEECKDTRSASRSIGIMIDAGGADVYEYPKSVFPTPANNAKWGHSRNGLASEYGFGIDKEGESGVH</sequence>
<name>A0A1G2H9G8_9BACT</name>
<reference evidence="1 2" key="1">
    <citation type="journal article" date="2016" name="Nat. Commun.">
        <title>Thousands of microbial genomes shed light on interconnected biogeochemical processes in an aquifer system.</title>
        <authorList>
            <person name="Anantharaman K."/>
            <person name="Brown C.T."/>
            <person name="Hug L.A."/>
            <person name="Sharon I."/>
            <person name="Castelle C.J."/>
            <person name="Probst A.J."/>
            <person name="Thomas B.C."/>
            <person name="Singh A."/>
            <person name="Wilkins M.J."/>
            <person name="Karaoz U."/>
            <person name="Brodie E.L."/>
            <person name="Williams K.H."/>
            <person name="Hubbard S.S."/>
            <person name="Banfield J.F."/>
        </authorList>
    </citation>
    <scope>NUCLEOTIDE SEQUENCE [LARGE SCALE GENOMIC DNA]</scope>
</reference>
<organism evidence="1 2">
    <name type="scientific">Candidatus Spechtbacteria bacterium RIFCSPHIGHO2_01_FULL_43_30</name>
    <dbReference type="NCBI Taxonomy" id="1802158"/>
    <lineage>
        <taxon>Bacteria</taxon>
        <taxon>Candidatus Spechtiibacteriota</taxon>
    </lineage>
</organism>